<feature type="transmembrane region" description="Helical" evidence="1">
    <location>
        <begin position="138"/>
        <end position="160"/>
    </location>
</feature>
<evidence type="ECO:0000313" key="3">
    <source>
        <dbReference type="EMBL" id="KAF9618401.1"/>
    </source>
</evidence>
<keyword evidence="4" id="KW-1185">Reference proteome</keyword>
<sequence>MSKSVDTGNLSIGTVIYTSKSPTIEELWISPPPGWMKVNYVAIFVKQRKCAYLVIRDHNGMRVAATPDRDGEGKKCYGTQLSYSSIAWPNSSRLGALLLKENAKGIINTFEGKSTAAKADIGREARLIEEIRNRRKKALMVMDMVSFNFLLLSLAVVVGISSGLSIPAKFDGFVYNQQQQGAAGTIAIEAFFDPICPDSRDAWPPLKRALQHYPSSRVSLIVHPFTLPYHDNSFVACRALHVVNKLNSSATYDMLELFFKHQIFLEGNRHHFERIAEEFEKVCGAQQENFYNEPTRKMSRDSVLNHVVKLVVEAVGNSSLSAVESNFSDRQTDLTTRISFKYGCTRGVYGTPYFFVNGFSLPDAGSAIDYKGWRSILDPLVNSQKQMREETLPFFL</sequence>
<gene>
    <name evidence="3" type="ORF">IFM89_001124</name>
</gene>
<proteinExistence type="predicted"/>
<reference evidence="3 4" key="1">
    <citation type="submission" date="2020-10" db="EMBL/GenBank/DDBJ databases">
        <title>The Coptis chinensis genome and diversification of protoberbering-type alkaloids.</title>
        <authorList>
            <person name="Wang B."/>
            <person name="Shu S."/>
            <person name="Song C."/>
            <person name="Liu Y."/>
        </authorList>
    </citation>
    <scope>NUCLEOTIDE SEQUENCE [LARGE SCALE GENOMIC DNA]</scope>
    <source>
        <strain evidence="3">HL-2020</strain>
        <tissue evidence="3">Leaf</tissue>
    </source>
</reference>
<dbReference type="SUPFAM" id="SSF52833">
    <property type="entry name" value="Thioredoxin-like"/>
    <property type="match status" value="1"/>
</dbReference>
<organism evidence="3 4">
    <name type="scientific">Coptis chinensis</name>
    <dbReference type="NCBI Taxonomy" id="261450"/>
    <lineage>
        <taxon>Eukaryota</taxon>
        <taxon>Viridiplantae</taxon>
        <taxon>Streptophyta</taxon>
        <taxon>Embryophyta</taxon>
        <taxon>Tracheophyta</taxon>
        <taxon>Spermatophyta</taxon>
        <taxon>Magnoliopsida</taxon>
        <taxon>Ranunculales</taxon>
        <taxon>Ranunculaceae</taxon>
        <taxon>Coptidoideae</taxon>
        <taxon>Coptis</taxon>
    </lineage>
</organism>
<dbReference type="GO" id="GO:0016491">
    <property type="term" value="F:oxidoreductase activity"/>
    <property type="evidence" value="ECO:0007669"/>
    <property type="project" value="InterPro"/>
</dbReference>
<comment type="caution">
    <text evidence="3">The sequence shown here is derived from an EMBL/GenBank/DDBJ whole genome shotgun (WGS) entry which is preliminary data.</text>
</comment>
<keyword evidence="1" id="KW-0472">Membrane</keyword>
<name>A0A835MC70_9MAGN</name>
<evidence type="ECO:0000259" key="2">
    <source>
        <dbReference type="Pfam" id="PF01323"/>
    </source>
</evidence>
<dbReference type="Pfam" id="PF01323">
    <property type="entry name" value="DSBA"/>
    <property type="match status" value="1"/>
</dbReference>
<dbReference type="EMBL" id="JADFTS010000002">
    <property type="protein sequence ID" value="KAF9618401.1"/>
    <property type="molecule type" value="Genomic_DNA"/>
</dbReference>
<dbReference type="InterPro" id="IPR036249">
    <property type="entry name" value="Thioredoxin-like_sf"/>
</dbReference>
<keyword evidence="1" id="KW-1133">Transmembrane helix</keyword>
<dbReference type="CDD" id="cd02972">
    <property type="entry name" value="DsbA_family"/>
    <property type="match status" value="1"/>
</dbReference>
<protein>
    <recommendedName>
        <fullName evidence="2">DSBA-like thioredoxin domain-containing protein</fullName>
    </recommendedName>
</protein>
<accession>A0A835MC70</accession>
<dbReference type="AlphaFoldDB" id="A0A835MC70"/>
<dbReference type="PANTHER" id="PTHR33875:SF2">
    <property type="entry name" value="ACR183CP"/>
    <property type="match status" value="1"/>
</dbReference>
<feature type="domain" description="DSBA-like thioredoxin" evidence="2">
    <location>
        <begin position="188"/>
        <end position="360"/>
    </location>
</feature>
<dbReference type="Gene3D" id="3.40.30.10">
    <property type="entry name" value="Glutaredoxin"/>
    <property type="match status" value="1"/>
</dbReference>
<dbReference type="OrthoDB" id="37297at2759"/>
<dbReference type="InterPro" id="IPR001853">
    <property type="entry name" value="DSBA-like_thioredoxin_dom"/>
</dbReference>
<evidence type="ECO:0000256" key="1">
    <source>
        <dbReference type="SAM" id="Phobius"/>
    </source>
</evidence>
<evidence type="ECO:0000313" key="4">
    <source>
        <dbReference type="Proteomes" id="UP000631114"/>
    </source>
</evidence>
<dbReference type="PANTHER" id="PTHR33875">
    <property type="entry name" value="OS09G0542200 PROTEIN"/>
    <property type="match status" value="1"/>
</dbReference>
<keyword evidence="1" id="KW-0812">Transmembrane</keyword>
<dbReference type="Proteomes" id="UP000631114">
    <property type="component" value="Unassembled WGS sequence"/>
</dbReference>